<protein>
    <submittedName>
        <fullName evidence="1">Alpha/beta-hydrolase</fullName>
    </submittedName>
</protein>
<evidence type="ECO:0000313" key="2">
    <source>
        <dbReference type="Proteomes" id="UP000308600"/>
    </source>
</evidence>
<gene>
    <name evidence="1" type="ORF">BDN72DRAFT_803186</name>
</gene>
<dbReference type="EMBL" id="ML208517">
    <property type="protein sequence ID" value="TFK63552.1"/>
    <property type="molecule type" value="Genomic_DNA"/>
</dbReference>
<proteinExistence type="predicted"/>
<accession>A0ACD3AD89</accession>
<dbReference type="Proteomes" id="UP000308600">
    <property type="component" value="Unassembled WGS sequence"/>
</dbReference>
<name>A0ACD3AD89_9AGAR</name>
<evidence type="ECO:0000313" key="1">
    <source>
        <dbReference type="EMBL" id="TFK63552.1"/>
    </source>
</evidence>
<organism evidence="1 2">
    <name type="scientific">Pluteus cervinus</name>
    <dbReference type="NCBI Taxonomy" id="181527"/>
    <lineage>
        <taxon>Eukaryota</taxon>
        <taxon>Fungi</taxon>
        <taxon>Dikarya</taxon>
        <taxon>Basidiomycota</taxon>
        <taxon>Agaricomycotina</taxon>
        <taxon>Agaricomycetes</taxon>
        <taxon>Agaricomycetidae</taxon>
        <taxon>Agaricales</taxon>
        <taxon>Pluteineae</taxon>
        <taxon>Pluteaceae</taxon>
        <taxon>Pluteus</taxon>
    </lineage>
</organism>
<sequence length="335" mass="37972">MNPADPESFNHRVEKLSTGRTYHFVDQIPNDYNTERTPTLLCVHGFPDLWYGWRHQIGPWVREGFRVIVPDMLGYGGTDKPFDASEYSTKKLCADLAAILDLINVKRAILIGHDWGSYTVGRFALWHPDRLTALIMLSVVYTPPSPKFHSMEDVVKLAPNLGYQLYFSSQRSTADIEANLPKFLSFIYRQPPSTSAPSITSLGSFQTLLENADIGLQPNILAAQEMEYYLQEFKKGMNGSLNYYRTSKFRFDEEKAAGLPSKLRDDLPVLFIWGTDDPTVVPAAISKSHKFIARYQDIALQGQRHWLMHEAKDEVAEKISTWIKASTGFGLSSKL</sequence>
<keyword evidence="2" id="KW-1185">Reference proteome</keyword>
<reference evidence="1 2" key="1">
    <citation type="journal article" date="2019" name="Nat. Ecol. Evol.">
        <title>Megaphylogeny resolves global patterns of mushroom evolution.</title>
        <authorList>
            <person name="Varga T."/>
            <person name="Krizsan K."/>
            <person name="Foldi C."/>
            <person name="Dima B."/>
            <person name="Sanchez-Garcia M."/>
            <person name="Sanchez-Ramirez S."/>
            <person name="Szollosi G.J."/>
            <person name="Szarkandi J.G."/>
            <person name="Papp V."/>
            <person name="Albert L."/>
            <person name="Andreopoulos W."/>
            <person name="Angelini C."/>
            <person name="Antonin V."/>
            <person name="Barry K.W."/>
            <person name="Bougher N.L."/>
            <person name="Buchanan P."/>
            <person name="Buyck B."/>
            <person name="Bense V."/>
            <person name="Catcheside P."/>
            <person name="Chovatia M."/>
            <person name="Cooper J."/>
            <person name="Damon W."/>
            <person name="Desjardin D."/>
            <person name="Finy P."/>
            <person name="Geml J."/>
            <person name="Haridas S."/>
            <person name="Hughes K."/>
            <person name="Justo A."/>
            <person name="Karasinski D."/>
            <person name="Kautmanova I."/>
            <person name="Kiss B."/>
            <person name="Kocsube S."/>
            <person name="Kotiranta H."/>
            <person name="LaButti K.M."/>
            <person name="Lechner B.E."/>
            <person name="Liimatainen K."/>
            <person name="Lipzen A."/>
            <person name="Lukacs Z."/>
            <person name="Mihaltcheva S."/>
            <person name="Morgado L.N."/>
            <person name="Niskanen T."/>
            <person name="Noordeloos M.E."/>
            <person name="Ohm R.A."/>
            <person name="Ortiz-Santana B."/>
            <person name="Ovrebo C."/>
            <person name="Racz N."/>
            <person name="Riley R."/>
            <person name="Savchenko A."/>
            <person name="Shiryaev A."/>
            <person name="Soop K."/>
            <person name="Spirin V."/>
            <person name="Szebenyi C."/>
            <person name="Tomsovsky M."/>
            <person name="Tulloss R.E."/>
            <person name="Uehling J."/>
            <person name="Grigoriev I.V."/>
            <person name="Vagvolgyi C."/>
            <person name="Papp T."/>
            <person name="Martin F.M."/>
            <person name="Miettinen O."/>
            <person name="Hibbett D.S."/>
            <person name="Nagy L.G."/>
        </authorList>
    </citation>
    <scope>NUCLEOTIDE SEQUENCE [LARGE SCALE GENOMIC DNA]</scope>
    <source>
        <strain evidence="1 2">NL-1719</strain>
    </source>
</reference>